<evidence type="ECO:0000256" key="1">
    <source>
        <dbReference type="ARBA" id="ARBA00006865"/>
    </source>
</evidence>
<dbReference type="InterPro" id="IPR013320">
    <property type="entry name" value="ConA-like_dom_sf"/>
</dbReference>
<dbReference type="OrthoDB" id="973752at2"/>
<dbReference type="AlphaFoldDB" id="A0A4S1DSM1"/>
<reference evidence="4 5" key="1">
    <citation type="submission" date="2019-04" db="EMBL/GenBank/DDBJ databases">
        <authorList>
            <person name="Liu A."/>
        </authorList>
    </citation>
    <scope>NUCLEOTIDE SEQUENCE [LARGE SCALE GENOMIC DNA]</scope>
    <source>
        <strain evidence="4 5">RZ03</strain>
    </source>
</reference>
<organism evidence="4 5">
    <name type="scientific">Flavivirga rizhaonensis</name>
    <dbReference type="NCBI Taxonomy" id="2559571"/>
    <lineage>
        <taxon>Bacteria</taxon>
        <taxon>Pseudomonadati</taxon>
        <taxon>Bacteroidota</taxon>
        <taxon>Flavobacteriia</taxon>
        <taxon>Flavobacteriales</taxon>
        <taxon>Flavobacteriaceae</taxon>
        <taxon>Flavivirga</taxon>
    </lineage>
</organism>
<comment type="caution">
    <text evidence="4">The sequence shown here is derived from an EMBL/GenBank/DDBJ whole genome shotgun (WGS) entry which is preliminary data.</text>
</comment>
<keyword evidence="2 4" id="KW-0378">Hydrolase</keyword>
<protein>
    <submittedName>
        <fullName evidence="4">Hydrolase</fullName>
    </submittedName>
</protein>
<dbReference type="InterPro" id="IPR000757">
    <property type="entry name" value="Beta-glucanase-like"/>
</dbReference>
<evidence type="ECO:0000313" key="4">
    <source>
        <dbReference type="EMBL" id="TGV00971.1"/>
    </source>
</evidence>
<dbReference type="Pfam" id="PF02018">
    <property type="entry name" value="CBM_4_9"/>
    <property type="match status" value="1"/>
</dbReference>
<dbReference type="SUPFAM" id="SSF49899">
    <property type="entry name" value="Concanavalin A-like lectins/glucanases"/>
    <property type="match status" value="1"/>
</dbReference>
<evidence type="ECO:0000259" key="3">
    <source>
        <dbReference type="PROSITE" id="PS51762"/>
    </source>
</evidence>
<gene>
    <name evidence="4" type="ORF">EM932_17450</name>
</gene>
<evidence type="ECO:0000256" key="2">
    <source>
        <dbReference type="ARBA" id="ARBA00022801"/>
    </source>
</evidence>
<dbReference type="InterPro" id="IPR003305">
    <property type="entry name" value="CenC_carb-bd"/>
</dbReference>
<proteinExistence type="inferred from homology"/>
<sequence length="623" mass="70367">MIVVTLINRYKIILCFVFLILGIELYAQPPKPPKGKRWVLNEKFSDEFNGNELDLEKWYNYHPNWVGRPPGIFLPSQISVENGMLVIKGGKMAKDTIVTMWNGDKITYNIACGAVVSKSNEASFGYYESKVKVSKSTLSTTFWLSTHKNVPLAETPCDDKYGLELDIMEMIGRTGNFPGSYFANRMNSNTHFWYTDCDNKVNDLRSDEIIHEINGTLPSDQFYIYGAWWQDEQKATFYLDGNEPKSVDFNATIKNNPFDQPMHLHMVTETYPFPWVSLPTDEELADDTKNTSYYDWVRSYKLVNVLDPNDEPVDDEIIKNSGFESGDLTGWVGWPNPYNHEVVSDVKHINTGNHTLHIAGAGSAVQKVSLKPNTEYKLSCYAKIVSGNITLGIKEGVVGGSLSVNISNSNYTLNELVFTTDGTGSAKLFFYAPSVNDEGYADDFLIEETNPVIVNPEDKPIVQIYNEKLEIDVSTLEVSNAGLNFDMVYQANKDREIYFELKNSSGTVVEDNIVSAYAGYAYFNHDALTYNMASNENYYFKAQLRPVGGQNTEGIMLQEFVIRNGAILSVVDKIDLRNNVFIYPNPVKDSTCFSEQNYFEGYVIYKANGAKVEEGIVNKKTYN</sequence>
<accession>A0A4S1DSM1</accession>
<dbReference type="InterPro" id="IPR008979">
    <property type="entry name" value="Galactose-bd-like_sf"/>
</dbReference>
<dbReference type="PROSITE" id="PS51762">
    <property type="entry name" value="GH16_2"/>
    <property type="match status" value="1"/>
</dbReference>
<dbReference type="Gene3D" id="2.60.120.200">
    <property type="match status" value="1"/>
</dbReference>
<dbReference type="EMBL" id="SRSO01000030">
    <property type="protein sequence ID" value="TGV00971.1"/>
    <property type="molecule type" value="Genomic_DNA"/>
</dbReference>
<feature type="domain" description="GH16" evidence="3">
    <location>
        <begin position="24"/>
        <end position="305"/>
    </location>
</feature>
<keyword evidence="5" id="KW-1185">Reference proteome</keyword>
<dbReference type="Proteomes" id="UP000307602">
    <property type="component" value="Unassembled WGS sequence"/>
</dbReference>
<dbReference type="GO" id="GO:0004553">
    <property type="term" value="F:hydrolase activity, hydrolyzing O-glycosyl compounds"/>
    <property type="evidence" value="ECO:0007669"/>
    <property type="project" value="InterPro"/>
</dbReference>
<dbReference type="Gene3D" id="2.60.120.260">
    <property type="entry name" value="Galactose-binding domain-like"/>
    <property type="match status" value="1"/>
</dbReference>
<evidence type="ECO:0000313" key="5">
    <source>
        <dbReference type="Proteomes" id="UP000307602"/>
    </source>
</evidence>
<comment type="similarity">
    <text evidence="1">Belongs to the glycosyl hydrolase 16 family.</text>
</comment>
<dbReference type="GO" id="GO:0005975">
    <property type="term" value="P:carbohydrate metabolic process"/>
    <property type="evidence" value="ECO:0007669"/>
    <property type="project" value="InterPro"/>
</dbReference>
<dbReference type="SUPFAM" id="SSF49785">
    <property type="entry name" value="Galactose-binding domain-like"/>
    <property type="match status" value="1"/>
</dbReference>
<name>A0A4S1DSM1_9FLAO</name>